<organism evidence="1 2">
    <name type="scientific">Scophthalmus maximus</name>
    <name type="common">Turbot</name>
    <name type="synonym">Psetta maxima</name>
    <dbReference type="NCBI Taxonomy" id="52904"/>
    <lineage>
        <taxon>Eukaryota</taxon>
        <taxon>Metazoa</taxon>
        <taxon>Chordata</taxon>
        <taxon>Craniata</taxon>
        <taxon>Vertebrata</taxon>
        <taxon>Euteleostomi</taxon>
        <taxon>Actinopterygii</taxon>
        <taxon>Neopterygii</taxon>
        <taxon>Teleostei</taxon>
        <taxon>Neoteleostei</taxon>
        <taxon>Acanthomorphata</taxon>
        <taxon>Carangaria</taxon>
        <taxon>Pleuronectiformes</taxon>
        <taxon>Pleuronectoidei</taxon>
        <taxon>Scophthalmidae</taxon>
        <taxon>Scophthalmus</taxon>
    </lineage>
</organism>
<dbReference type="EMBL" id="VEVO01000005">
    <property type="protein sequence ID" value="KAF0041750.1"/>
    <property type="molecule type" value="Genomic_DNA"/>
</dbReference>
<dbReference type="Proteomes" id="UP000438429">
    <property type="component" value="Unassembled WGS sequence"/>
</dbReference>
<dbReference type="AlphaFoldDB" id="A0A6A4TD55"/>
<accession>A0A6A4TD55</accession>
<comment type="caution">
    <text evidence="1">The sequence shown here is derived from an EMBL/GenBank/DDBJ whole genome shotgun (WGS) entry which is preliminary data.</text>
</comment>
<evidence type="ECO:0000313" key="1">
    <source>
        <dbReference type="EMBL" id="KAF0041750.1"/>
    </source>
</evidence>
<gene>
    <name evidence="1" type="ORF">F2P81_005282</name>
</gene>
<evidence type="ECO:0000313" key="2">
    <source>
        <dbReference type="Proteomes" id="UP000438429"/>
    </source>
</evidence>
<sequence>MGLRQTEQLVTHSSGREIVAVKWVTHSPQDTCTVHVRQECDDEKNINKCFPGLLANRTVYARCIINATGFCEIDNRIDQSREMIQTCARSPARPPPWRTVGIHEGGQDVHRDSECSSNSELSQPIPKVIQSKNEYISYYEYRIEYGPRDELCPEDKLQ</sequence>
<reference evidence="1 2" key="1">
    <citation type="submission" date="2019-06" db="EMBL/GenBank/DDBJ databases">
        <title>Draft genomes of female and male turbot (Scophthalmus maximus).</title>
        <authorList>
            <person name="Xu H."/>
            <person name="Xu X.-W."/>
            <person name="Shao C."/>
            <person name="Chen S."/>
        </authorList>
    </citation>
    <scope>NUCLEOTIDE SEQUENCE [LARGE SCALE GENOMIC DNA]</scope>
    <source>
        <strain evidence="1">Ysfricsl-2016a</strain>
        <tissue evidence="1">Blood</tissue>
    </source>
</reference>
<name>A0A6A4TD55_SCOMX</name>
<proteinExistence type="predicted"/>
<protein>
    <submittedName>
        <fullName evidence="1">Uncharacterized protein</fullName>
    </submittedName>
</protein>